<keyword evidence="1" id="KW-1133">Transmembrane helix</keyword>
<keyword evidence="3" id="KW-1185">Reference proteome</keyword>
<dbReference type="HOGENOM" id="CLU_1805271_0_0_0"/>
<dbReference type="KEGG" id="ttr:Tter_1887"/>
<evidence type="ECO:0000313" key="2">
    <source>
        <dbReference type="EMBL" id="ACZ42793.1"/>
    </source>
</evidence>
<feature type="transmembrane region" description="Helical" evidence="1">
    <location>
        <begin position="104"/>
        <end position="128"/>
    </location>
</feature>
<feature type="transmembrane region" description="Helical" evidence="1">
    <location>
        <begin position="63"/>
        <end position="84"/>
    </location>
</feature>
<name>D1CGC2_THET1</name>
<gene>
    <name evidence="2" type="ordered locus">Tter_1887</name>
</gene>
<dbReference type="EMBL" id="CP001826">
    <property type="protein sequence ID" value="ACZ42793.1"/>
    <property type="molecule type" value="Genomic_DNA"/>
</dbReference>
<evidence type="ECO:0000256" key="1">
    <source>
        <dbReference type="SAM" id="Phobius"/>
    </source>
</evidence>
<protein>
    <submittedName>
        <fullName evidence="2">Uncharacterized protein</fullName>
    </submittedName>
</protein>
<dbReference type="RefSeq" id="WP_012875824.1">
    <property type="nucleotide sequence ID" value="NC_013526.1"/>
</dbReference>
<feature type="transmembrane region" description="Helical" evidence="1">
    <location>
        <begin position="7"/>
        <end position="26"/>
    </location>
</feature>
<accession>D1CGC2</accession>
<keyword evidence="1" id="KW-0812">Transmembrane</keyword>
<dbReference type="Proteomes" id="UP000000323">
    <property type="component" value="Chromosome 2"/>
</dbReference>
<keyword evidence="1" id="KW-0472">Membrane</keyword>
<dbReference type="AlphaFoldDB" id="D1CGC2"/>
<proteinExistence type="predicted"/>
<reference evidence="3" key="1">
    <citation type="journal article" date="2010" name="Stand. Genomic Sci.">
        <title>Complete genome sequence of 'Thermobaculum terrenum' type strain (YNP1).</title>
        <authorList>
            <person name="Kiss H."/>
            <person name="Cleland D."/>
            <person name="Lapidus A."/>
            <person name="Lucas S."/>
            <person name="Glavina Del Rio T."/>
            <person name="Nolan M."/>
            <person name="Tice H."/>
            <person name="Han C."/>
            <person name="Goodwin L."/>
            <person name="Pitluck S."/>
            <person name="Liolios K."/>
            <person name="Ivanova N."/>
            <person name="Mavromatis K."/>
            <person name="Ovchinnikova G."/>
            <person name="Pati A."/>
            <person name="Chen A."/>
            <person name="Palaniappan K."/>
            <person name="Land M."/>
            <person name="Hauser L."/>
            <person name="Chang Y."/>
            <person name="Jeffries C."/>
            <person name="Lu M."/>
            <person name="Brettin T."/>
            <person name="Detter J."/>
            <person name="Goker M."/>
            <person name="Tindall B."/>
            <person name="Beck B."/>
            <person name="McDermott T."/>
            <person name="Woyke T."/>
            <person name="Bristow J."/>
            <person name="Eisen J."/>
            <person name="Markowitz V."/>
            <person name="Hugenholtz P."/>
            <person name="Kyrpides N."/>
            <person name="Klenk H."/>
            <person name="Cheng J."/>
        </authorList>
    </citation>
    <scope>NUCLEOTIDE SEQUENCE [LARGE SCALE GENOMIC DNA]</scope>
    <source>
        <strain evidence="3">ATCC BAA-798 / YNP1</strain>
    </source>
</reference>
<evidence type="ECO:0000313" key="3">
    <source>
        <dbReference type="Proteomes" id="UP000000323"/>
    </source>
</evidence>
<sequence>MQKWYKHAGACLVPAALLALAHWLSYEGVSPLWVWVVIGVPLGALLVNMVLRAGVDWPSAIATSLPLLPLSVILSSWMWSARVARAGGPVEVLPGVAWVGAEDVVPAGLVFGGAAGIYLRVVCALMAWAGTHIAPRQADSPRP</sequence>
<feature type="transmembrane region" description="Helical" evidence="1">
    <location>
        <begin position="32"/>
        <end position="51"/>
    </location>
</feature>
<organism evidence="2 3">
    <name type="scientific">Thermobaculum terrenum (strain ATCC BAA-798 / CCMEE 7001 / YNP1)</name>
    <dbReference type="NCBI Taxonomy" id="525904"/>
    <lineage>
        <taxon>Bacteria</taxon>
        <taxon>Bacillati</taxon>
        <taxon>Chloroflexota</taxon>
        <taxon>Chloroflexia</taxon>
        <taxon>Candidatus Thermobaculales</taxon>
        <taxon>Candidatus Thermobaculaceae</taxon>
        <taxon>Thermobaculum</taxon>
    </lineage>
</organism>